<dbReference type="InterPro" id="IPR014729">
    <property type="entry name" value="Rossmann-like_a/b/a_fold"/>
</dbReference>
<comment type="similarity">
    <text evidence="1">Belongs to the universal stress protein A family.</text>
</comment>
<dbReference type="SUPFAM" id="SSF52402">
    <property type="entry name" value="Adenine nucleotide alpha hydrolases-like"/>
    <property type="match status" value="2"/>
</dbReference>
<evidence type="ECO:0000256" key="3">
    <source>
        <dbReference type="ARBA" id="ARBA00022840"/>
    </source>
</evidence>
<dbReference type="EMBL" id="CM001439">
    <property type="protein sequence ID" value="EHR50972.1"/>
    <property type="molecule type" value="Genomic_DNA"/>
</dbReference>
<dbReference type="InterPro" id="IPR006016">
    <property type="entry name" value="UspA"/>
</dbReference>
<keyword evidence="2" id="KW-0547">Nucleotide-binding</keyword>
<evidence type="ECO:0000259" key="4">
    <source>
        <dbReference type="Pfam" id="PF00582"/>
    </source>
</evidence>
<feature type="domain" description="UspA" evidence="4">
    <location>
        <begin position="161"/>
        <end position="298"/>
    </location>
</feature>
<dbReference type="Gene3D" id="3.40.50.620">
    <property type="entry name" value="HUPs"/>
    <property type="match status" value="2"/>
</dbReference>
<keyword evidence="3" id="KW-0067">ATP-binding</keyword>
<dbReference type="HOGENOM" id="CLU_049301_2_3_11"/>
<gene>
    <name evidence="5" type="ORF">SacmaDRAFT_2732</name>
</gene>
<dbReference type="Proteomes" id="UP000004926">
    <property type="component" value="Chromosome"/>
</dbReference>
<accession>H5X2N3</accession>
<feature type="domain" description="UspA" evidence="4">
    <location>
        <begin position="11"/>
        <end position="149"/>
    </location>
</feature>
<name>H5X2N3_9PSEU</name>
<protein>
    <submittedName>
        <fullName evidence="5">Universal stress protein UspA-like protein</fullName>
    </submittedName>
</protein>
<evidence type="ECO:0000313" key="6">
    <source>
        <dbReference type="Proteomes" id="UP000004926"/>
    </source>
</evidence>
<dbReference type="InterPro" id="IPR006015">
    <property type="entry name" value="Universal_stress_UspA"/>
</dbReference>
<dbReference type="PANTHER" id="PTHR46268">
    <property type="entry name" value="STRESS RESPONSE PROTEIN NHAX"/>
    <property type="match status" value="1"/>
</dbReference>
<dbReference type="AlphaFoldDB" id="H5X2N3"/>
<dbReference type="eggNOG" id="COG0589">
    <property type="taxonomic scope" value="Bacteria"/>
</dbReference>
<proteinExistence type="inferred from homology"/>
<evidence type="ECO:0000256" key="1">
    <source>
        <dbReference type="ARBA" id="ARBA00008791"/>
    </source>
</evidence>
<dbReference type="PRINTS" id="PR01438">
    <property type="entry name" value="UNVRSLSTRESS"/>
</dbReference>
<dbReference type="PANTHER" id="PTHR46268:SF27">
    <property type="entry name" value="UNIVERSAL STRESS PROTEIN RV2623"/>
    <property type="match status" value="1"/>
</dbReference>
<reference evidence="5 6" key="1">
    <citation type="journal article" date="2012" name="Stand. Genomic Sci.">
        <title>Genome sequence of the ocean sediment bacterium Saccharomonospora marina type strain (XMU15(T)).</title>
        <authorList>
            <person name="Klenk H.P."/>
            <person name="Lu M."/>
            <person name="Lucas S."/>
            <person name="Lapidus A."/>
            <person name="Copeland A."/>
            <person name="Pitluck S."/>
            <person name="Goodwin L.A."/>
            <person name="Han C."/>
            <person name="Tapia R."/>
            <person name="Brambilla E.M."/>
            <person name="Potter G."/>
            <person name="Land M."/>
            <person name="Ivanova N."/>
            <person name="Rohde M."/>
            <person name="Goker M."/>
            <person name="Detter J.C."/>
            <person name="Li W.J."/>
            <person name="Kyrpides N.C."/>
            <person name="Woyke T."/>
        </authorList>
    </citation>
    <scope>NUCLEOTIDE SEQUENCE [LARGE SCALE GENOMIC DNA]</scope>
    <source>
        <strain evidence="5 6">XMU15</strain>
    </source>
</reference>
<evidence type="ECO:0000256" key="2">
    <source>
        <dbReference type="ARBA" id="ARBA00022741"/>
    </source>
</evidence>
<dbReference type="GO" id="GO:0005524">
    <property type="term" value="F:ATP binding"/>
    <property type="evidence" value="ECO:0007669"/>
    <property type="project" value="UniProtKB-KW"/>
</dbReference>
<dbReference type="OrthoDB" id="3404132at2"/>
<dbReference type="RefSeq" id="WP_009154357.1">
    <property type="nucleotide sequence ID" value="NZ_CM001439.1"/>
</dbReference>
<keyword evidence="6" id="KW-1185">Reference proteome</keyword>
<dbReference type="Pfam" id="PF00582">
    <property type="entry name" value="Usp"/>
    <property type="match status" value="2"/>
</dbReference>
<organism evidence="5 6">
    <name type="scientific">Saccharomonospora marina XMU15</name>
    <dbReference type="NCBI Taxonomy" id="882083"/>
    <lineage>
        <taxon>Bacteria</taxon>
        <taxon>Bacillati</taxon>
        <taxon>Actinomycetota</taxon>
        <taxon>Actinomycetes</taxon>
        <taxon>Pseudonocardiales</taxon>
        <taxon>Pseudonocardiaceae</taxon>
        <taxon>Saccharomonospora</taxon>
    </lineage>
</organism>
<evidence type="ECO:0000313" key="5">
    <source>
        <dbReference type="EMBL" id="EHR50972.1"/>
    </source>
</evidence>
<dbReference type="STRING" id="882083.SacmaDRAFT_2732"/>
<sequence>MNTPNHAVGAIVAGVDSTEASLRAVRWAANTAAKHHLPLQLVHAAGFPDLYVGTTVPPPESFMEELRRQSWETLRAARDIARQAGDAGDIDIHTRFETDPPIPFLLRASSEAAMIVLGSSGRTGLTGALVGSTTLALVAHAGCPVVSVRSDYAEVATDDRRPVVVGIDGSPTSERAIGYAFDEASFRGVELVAVHTWSDTDTDVFSEARMYFDWEPMREVEQRRLAERLAGWQEKYPDVPVRRVIEKDKPRHELLEWSRRAQLLVVGSRGRGGFTGMLLGSTSQALIHHAECPVMIARSERAGE</sequence>